<protein>
    <submittedName>
        <fullName evidence="2">Uncharacterized protein</fullName>
    </submittedName>
</protein>
<gene>
    <name evidence="2" type="ORF">DAKH74_038540</name>
</gene>
<evidence type="ECO:0000313" key="3">
    <source>
        <dbReference type="Proteomes" id="UP001377567"/>
    </source>
</evidence>
<feature type="region of interest" description="Disordered" evidence="1">
    <location>
        <begin position="412"/>
        <end position="461"/>
    </location>
</feature>
<keyword evidence="3" id="KW-1185">Reference proteome</keyword>
<organism evidence="2 3">
    <name type="scientific">Maudiozyma humilis</name>
    <name type="common">Sour dough yeast</name>
    <name type="synonym">Kazachstania humilis</name>
    <dbReference type="NCBI Taxonomy" id="51915"/>
    <lineage>
        <taxon>Eukaryota</taxon>
        <taxon>Fungi</taxon>
        <taxon>Dikarya</taxon>
        <taxon>Ascomycota</taxon>
        <taxon>Saccharomycotina</taxon>
        <taxon>Saccharomycetes</taxon>
        <taxon>Saccharomycetales</taxon>
        <taxon>Saccharomycetaceae</taxon>
        <taxon>Maudiozyma</taxon>
    </lineage>
</organism>
<dbReference type="EMBL" id="BTGD01000011">
    <property type="protein sequence ID" value="GMM57238.1"/>
    <property type="molecule type" value="Genomic_DNA"/>
</dbReference>
<name>A0AAV5S2X2_MAUHU</name>
<proteinExistence type="predicted"/>
<dbReference type="AlphaFoldDB" id="A0AAV5S2X2"/>
<reference evidence="2 3" key="1">
    <citation type="journal article" date="2023" name="Elife">
        <title>Identification of key yeast species and microbe-microbe interactions impacting larval growth of Drosophila in the wild.</title>
        <authorList>
            <person name="Mure A."/>
            <person name="Sugiura Y."/>
            <person name="Maeda R."/>
            <person name="Honda K."/>
            <person name="Sakurai N."/>
            <person name="Takahashi Y."/>
            <person name="Watada M."/>
            <person name="Katoh T."/>
            <person name="Gotoh A."/>
            <person name="Gotoh Y."/>
            <person name="Taniguchi I."/>
            <person name="Nakamura K."/>
            <person name="Hayashi T."/>
            <person name="Katayama T."/>
            <person name="Uemura T."/>
            <person name="Hattori Y."/>
        </authorList>
    </citation>
    <scope>NUCLEOTIDE SEQUENCE [LARGE SCALE GENOMIC DNA]</scope>
    <source>
        <strain evidence="2 3">KH-74</strain>
    </source>
</reference>
<sequence length="461" mass="53386">MTGTNNDIDVLTLAQKLSEVFEFNPETKKLIADKHKLDITDISAAPVNSPSRSTFRDLLNDYKKVIENVKKYNFLLTTDINFDYAFQEILLHFEKQHGLYKLLTENKPSKFLSSDWELDPTWSEHDHYTCYNSCDIMLKAWLKESVIGNLADNMIRPEHYQRLSPYAIIEMVKEIQPLETKLATAITELMQEEYVASCNTLRTRINAYASQRKRFVSMMSCFPNPWDVQNTLRAIFPSIIQLGIEKEFIPMIREKIVKREDIVPQDFLDVITEKGLDTFCDIDPIKVFPVHAAFVMRKKDEKRDMTDGPLTFGLSKDHPRIANLKKRDSLLAQAATPKMMKPPYVNPFDGNTNPVANSDVVKCSDCWDIWHHVKYHPLPVAVRRSTPMRQFKEFKAYESEFITQWVNLAQNVTGKPMQKGRKPTRTRNRSSRRGNPNAPRTRSQTSNVQDLEDVNDIEMGE</sequence>
<evidence type="ECO:0000313" key="2">
    <source>
        <dbReference type="EMBL" id="GMM57238.1"/>
    </source>
</evidence>
<dbReference type="Proteomes" id="UP001377567">
    <property type="component" value="Unassembled WGS sequence"/>
</dbReference>
<feature type="compositionally biased region" description="Acidic residues" evidence="1">
    <location>
        <begin position="450"/>
        <end position="461"/>
    </location>
</feature>
<feature type="compositionally biased region" description="Basic residues" evidence="1">
    <location>
        <begin position="418"/>
        <end position="432"/>
    </location>
</feature>
<comment type="caution">
    <text evidence="2">The sequence shown here is derived from an EMBL/GenBank/DDBJ whole genome shotgun (WGS) entry which is preliminary data.</text>
</comment>
<accession>A0AAV5S2X2</accession>
<evidence type="ECO:0000256" key="1">
    <source>
        <dbReference type="SAM" id="MobiDB-lite"/>
    </source>
</evidence>